<dbReference type="CDD" id="cd08408">
    <property type="entry name" value="C2B_Synaptotagmin-14_16"/>
    <property type="match status" value="1"/>
</dbReference>
<reference evidence="3 4" key="1">
    <citation type="journal article" date="2018" name="Gigascience">
        <title>Genomes of trombidid mites reveal novel predicted allergens and laterally-transferred genes associated with secondary metabolism.</title>
        <authorList>
            <person name="Dong X."/>
            <person name="Chaisiri K."/>
            <person name="Xia D."/>
            <person name="Armstrong S.D."/>
            <person name="Fang Y."/>
            <person name="Donnelly M.J."/>
            <person name="Kadowaki T."/>
            <person name="McGarry J.W."/>
            <person name="Darby A.C."/>
            <person name="Makepeace B.L."/>
        </authorList>
    </citation>
    <scope>NUCLEOTIDE SEQUENCE [LARGE SCALE GENOMIC DNA]</scope>
    <source>
        <strain evidence="3">UoL-UT</strain>
    </source>
</reference>
<feature type="region of interest" description="Disordered" evidence="1">
    <location>
        <begin position="368"/>
        <end position="391"/>
    </location>
</feature>
<dbReference type="PANTHER" id="PTHR46129">
    <property type="entry name" value="SYNAPTOTAGMIN 14, ISOFORM D"/>
    <property type="match status" value="1"/>
</dbReference>
<dbReference type="InterPro" id="IPR035892">
    <property type="entry name" value="C2_domain_sf"/>
</dbReference>
<dbReference type="FunFam" id="2.60.40.150:FF:000062">
    <property type="entry name" value="synaptotagmin-14 isoform X1"/>
    <property type="match status" value="1"/>
</dbReference>
<dbReference type="AlphaFoldDB" id="A0A443SKC0"/>
<dbReference type="InterPro" id="IPR000008">
    <property type="entry name" value="C2_dom"/>
</dbReference>
<dbReference type="CDD" id="cd08389">
    <property type="entry name" value="C2A_Synaptotagmin-14_16"/>
    <property type="match status" value="1"/>
</dbReference>
<dbReference type="PANTHER" id="PTHR46129:SF2">
    <property type="entry name" value="SYNAPTOTAGMIN 14, ISOFORM D"/>
    <property type="match status" value="1"/>
</dbReference>
<evidence type="ECO:0000256" key="1">
    <source>
        <dbReference type="SAM" id="MobiDB-lite"/>
    </source>
</evidence>
<evidence type="ECO:0000313" key="4">
    <source>
        <dbReference type="Proteomes" id="UP000288716"/>
    </source>
</evidence>
<organism evidence="3 4">
    <name type="scientific">Leptotrombidium deliense</name>
    <dbReference type="NCBI Taxonomy" id="299467"/>
    <lineage>
        <taxon>Eukaryota</taxon>
        <taxon>Metazoa</taxon>
        <taxon>Ecdysozoa</taxon>
        <taxon>Arthropoda</taxon>
        <taxon>Chelicerata</taxon>
        <taxon>Arachnida</taxon>
        <taxon>Acari</taxon>
        <taxon>Acariformes</taxon>
        <taxon>Trombidiformes</taxon>
        <taxon>Prostigmata</taxon>
        <taxon>Anystina</taxon>
        <taxon>Parasitengona</taxon>
        <taxon>Trombiculoidea</taxon>
        <taxon>Trombiculidae</taxon>
        <taxon>Leptotrombidium</taxon>
    </lineage>
</organism>
<feature type="compositionally biased region" description="Acidic residues" evidence="1">
    <location>
        <begin position="7"/>
        <end position="19"/>
    </location>
</feature>
<name>A0A443SKC0_9ACAR</name>
<feature type="domain" description="C2" evidence="2">
    <location>
        <begin position="235"/>
        <end position="357"/>
    </location>
</feature>
<sequence length="529" mass="59279">MGSSFAYEDDESSSDSEEEVLQRIRRSTSSQYNTIHRQNSVKPGKYEDDVQQKDGLCNVTESRSSDRLIASCNSRDSLKKQAQSVNEVASSSTTTLKNSEVQNARGEEISVRSDLISLAEKGRVGKCAFSGASTSSETGSADTEEEALIPFLHEKAKQKAIENRERQTLLDKCHTSIKKDTSSTSITRTVKPIKHTHYENDAFDKENIAGNRCSSSASSTKRSADTPQSECQAIKCGSLSIGHAYDAPTKKLVLHVNEAQELPSKDRGGANQVQVRCVLLPFKRQKYKTKVRQLTNGSVHFNESFTFHRINPDEVLSFAIRLRLYGCERMRREHLIGETMLLFSSSKPLQHETKLWLTLEPRSTIARSDSRSDVSSLARSDSTGSTQSMQNTNMPELLIGLSYNGTTGRIQVTVIKGSQFRNVTMSRAPDSYCKLSLVSSNGQEIARSKTSIRRGQPNPMFKETFVFQVALFQLPDVTLMISVYNKRSMKRKEMIGWFSMGLNSSGEEEMAHWNDMRDTKGEQVYNNKY</sequence>
<feature type="domain" description="C2" evidence="2">
    <location>
        <begin position="393"/>
        <end position="515"/>
    </location>
</feature>
<evidence type="ECO:0000259" key="2">
    <source>
        <dbReference type="PROSITE" id="PS50004"/>
    </source>
</evidence>
<dbReference type="OrthoDB" id="5978493at2759"/>
<dbReference type="GO" id="GO:0005543">
    <property type="term" value="F:phospholipid binding"/>
    <property type="evidence" value="ECO:0007669"/>
    <property type="project" value="TreeGrafter"/>
</dbReference>
<comment type="caution">
    <text evidence="3">The sequence shown here is derived from an EMBL/GenBank/DDBJ whole genome shotgun (WGS) entry which is preliminary data.</text>
</comment>
<evidence type="ECO:0000313" key="3">
    <source>
        <dbReference type="EMBL" id="RWS27979.1"/>
    </source>
</evidence>
<proteinExistence type="predicted"/>
<feature type="compositionally biased region" description="Polar residues" evidence="1">
    <location>
        <begin position="373"/>
        <end position="391"/>
    </location>
</feature>
<dbReference type="SUPFAM" id="SSF49562">
    <property type="entry name" value="C2 domain (Calcium/lipid-binding domain, CaLB)"/>
    <property type="match status" value="2"/>
</dbReference>
<dbReference type="InterPro" id="IPR043541">
    <property type="entry name" value="SYT14/14L/16"/>
</dbReference>
<dbReference type="STRING" id="299467.A0A443SKC0"/>
<dbReference type="EMBL" id="NCKV01001644">
    <property type="protein sequence ID" value="RWS27979.1"/>
    <property type="molecule type" value="Genomic_DNA"/>
</dbReference>
<feature type="region of interest" description="Disordered" evidence="1">
    <location>
        <begin position="1"/>
        <end position="49"/>
    </location>
</feature>
<dbReference type="Gene3D" id="2.60.40.150">
    <property type="entry name" value="C2 domain"/>
    <property type="match status" value="2"/>
</dbReference>
<dbReference type="Pfam" id="PF00168">
    <property type="entry name" value="C2"/>
    <property type="match status" value="2"/>
</dbReference>
<dbReference type="Proteomes" id="UP000288716">
    <property type="component" value="Unassembled WGS sequence"/>
</dbReference>
<keyword evidence="4" id="KW-1185">Reference proteome</keyword>
<gene>
    <name evidence="3" type="ORF">B4U80_09911</name>
</gene>
<dbReference type="VEuPathDB" id="VectorBase:LDEU004060"/>
<accession>A0A443SKC0</accession>
<dbReference type="SMART" id="SM00239">
    <property type="entry name" value="C2"/>
    <property type="match status" value="2"/>
</dbReference>
<feature type="compositionally biased region" description="Polar residues" evidence="1">
    <location>
        <begin position="27"/>
        <end position="41"/>
    </location>
</feature>
<dbReference type="PROSITE" id="PS50004">
    <property type="entry name" value="C2"/>
    <property type="match status" value="2"/>
</dbReference>
<protein>
    <submittedName>
        <fullName evidence="3">Synaptotagmin-14-like protein</fullName>
    </submittedName>
</protein>